<sequence>MNKPAHDSPIRKPNRRSPNSPLHGSTGQWPPAQSGHQAPPHVRTSPPAQSLRSPIPSTASRRREAERPSGWQRRPGGLRRRGRAADGGEQRPTAGRRRLRERWGRAGAVARPHAWQQ</sequence>
<evidence type="ECO:0000313" key="3">
    <source>
        <dbReference type="Proteomes" id="UP000823388"/>
    </source>
</evidence>
<feature type="region of interest" description="Disordered" evidence="1">
    <location>
        <begin position="1"/>
        <end position="117"/>
    </location>
</feature>
<evidence type="ECO:0000256" key="1">
    <source>
        <dbReference type="SAM" id="MobiDB-lite"/>
    </source>
</evidence>
<name>A0A8T0NRR2_PANVG</name>
<dbReference type="EMBL" id="CM029053">
    <property type="protein sequence ID" value="KAG2549936.1"/>
    <property type="molecule type" value="Genomic_DNA"/>
</dbReference>
<protein>
    <submittedName>
        <fullName evidence="2">Uncharacterized protein</fullName>
    </submittedName>
</protein>
<feature type="compositionally biased region" description="Polar residues" evidence="1">
    <location>
        <begin position="16"/>
        <end position="28"/>
    </location>
</feature>
<keyword evidence="3" id="KW-1185">Reference proteome</keyword>
<reference evidence="2" key="1">
    <citation type="submission" date="2020-05" db="EMBL/GenBank/DDBJ databases">
        <title>WGS assembly of Panicum virgatum.</title>
        <authorList>
            <person name="Lovell J.T."/>
            <person name="Jenkins J."/>
            <person name="Shu S."/>
            <person name="Juenger T.E."/>
            <person name="Schmutz J."/>
        </authorList>
    </citation>
    <scope>NUCLEOTIDE SEQUENCE</scope>
    <source>
        <strain evidence="2">AP13</strain>
    </source>
</reference>
<feature type="compositionally biased region" description="Polar residues" evidence="1">
    <location>
        <begin position="46"/>
        <end position="59"/>
    </location>
</feature>
<dbReference type="Proteomes" id="UP000823388">
    <property type="component" value="Chromosome 9K"/>
</dbReference>
<gene>
    <name evidence="2" type="ORF">PVAP13_9KG279626</name>
</gene>
<dbReference type="AlphaFoldDB" id="A0A8T0NRR2"/>
<comment type="caution">
    <text evidence="2">The sequence shown here is derived from an EMBL/GenBank/DDBJ whole genome shotgun (WGS) entry which is preliminary data.</text>
</comment>
<proteinExistence type="predicted"/>
<accession>A0A8T0NRR2</accession>
<feature type="compositionally biased region" description="Basic and acidic residues" evidence="1">
    <location>
        <begin position="1"/>
        <end position="10"/>
    </location>
</feature>
<organism evidence="2 3">
    <name type="scientific">Panicum virgatum</name>
    <name type="common">Blackwell switchgrass</name>
    <dbReference type="NCBI Taxonomy" id="38727"/>
    <lineage>
        <taxon>Eukaryota</taxon>
        <taxon>Viridiplantae</taxon>
        <taxon>Streptophyta</taxon>
        <taxon>Embryophyta</taxon>
        <taxon>Tracheophyta</taxon>
        <taxon>Spermatophyta</taxon>
        <taxon>Magnoliopsida</taxon>
        <taxon>Liliopsida</taxon>
        <taxon>Poales</taxon>
        <taxon>Poaceae</taxon>
        <taxon>PACMAD clade</taxon>
        <taxon>Panicoideae</taxon>
        <taxon>Panicodae</taxon>
        <taxon>Paniceae</taxon>
        <taxon>Panicinae</taxon>
        <taxon>Panicum</taxon>
        <taxon>Panicum sect. Hiantes</taxon>
    </lineage>
</organism>
<evidence type="ECO:0000313" key="2">
    <source>
        <dbReference type="EMBL" id="KAG2549936.1"/>
    </source>
</evidence>